<feature type="transmembrane region" description="Helical" evidence="1">
    <location>
        <begin position="57"/>
        <end position="79"/>
    </location>
</feature>
<keyword evidence="1" id="KW-1133">Transmembrane helix</keyword>
<name>A0AAX1UJ24_CERSP</name>
<dbReference type="EMBL" id="QWGP01000019">
    <property type="protein sequence ID" value="RHZ93133.1"/>
    <property type="molecule type" value="Genomic_DNA"/>
</dbReference>
<accession>A0AAX1UJ24</accession>
<dbReference type="AlphaFoldDB" id="A0AAX1UJ24"/>
<keyword evidence="1" id="KW-0812">Transmembrane</keyword>
<evidence type="ECO:0000313" key="2">
    <source>
        <dbReference type="EMBL" id="RHZ93133.1"/>
    </source>
</evidence>
<comment type="caution">
    <text evidence="2">The sequence shown here is derived from an EMBL/GenBank/DDBJ whole genome shotgun (WGS) entry which is preliminary data.</text>
</comment>
<evidence type="ECO:0000256" key="1">
    <source>
        <dbReference type="SAM" id="Phobius"/>
    </source>
</evidence>
<dbReference type="GeneID" id="67448812"/>
<dbReference type="RefSeq" id="WP_080517735.1">
    <property type="nucleotide sequence ID" value="NZ_CM125965.1"/>
</dbReference>
<organism evidence="2 3">
    <name type="scientific">Cereibacter sphaeroides</name>
    <name type="common">Rhodobacter sphaeroides</name>
    <dbReference type="NCBI Taxonomy" id="1063"/>
    <lineage>
        <taxon>Bacteria</taxon>
        <taxon>Pseudomonadati</taxon>
        <taxon>Pseudomonadota</taxon>
        <taxon>Alphaproteobacteria</taxon>
        <taxon>Rhodobacterales</taxon>
        <taxon>Paracoccaceae</taxon>
        <taxon>Cereibacter</taxon>
    </lineage>
</organism>
<reference evidence="2 3" key="1">
    <citation type="submission" date="2018-08" db="EMBL/GenBank/DDBJ databases">
        <title>Draft genome sequence of Rhodobacter sphaeroides FY.</title>
        <authorList>
            <person name="Rayyan A."/>
            <person name="Meyer T.E."/>
            <person name="Kyndt J.A."/>
        </authorList>
    </citation>
    <scope>NUCLEOTIDE SEQUENCE [LARGE SCALE GENOMIC DNA]</scope>
    <source>
        <strain evidence="2 3">FY</strain>
    </source>
</reference>
<gene>
    <name evidence="2" type="ORF">D1114_15675</name>
</gene>
<evidence type="ECO:0000313" key="3">
    <source>
        <dbReference type="Proteomes" id="UP000266305"/>
    </source>
</evidence>
<protein>
    <submittedName>
        <fullName evidence="2">Uncharacterized protein</fullName>
    </submittedName>
</protein>
<keyword evidence="1" id="KW-0472">Membrane</keyword>
<dbReference type="Proteomes" id="UP000266305">
    <property type="component" value="Unassembled WGS sequence"/>
</dbReference>
<proteinExistence type="predicted"/>
<sequence length="80" mass="8763">MAGFRNVSNGSRPGVMGKTVAQVRPLASYRFENWQPGPSFWEPKVDVPEDQLTPERVLLSLMGSVFVAASVLIAILLVFS</sequence>